<evidence type="ECO:0000256" key="6">
    <source>
        <dbReference type="ARBA" id="ARBA00022645"/>
    </source>
</evidence>
<keyword evidence="14" id="KW-0511">Multifunctional enzyme</keyword>
<evidence type="ECO:0000256" key="13">
    <source>
        <dbReference type="ARBA" id="ARBA00023136"/>
    </source>
</evidence>
<evidence type="ECO:0000256" key="19">
    <source>
        <dbReference type="SAM" id="Phobius"/>
    </source>
</evidence>
<keyword evidence="12" id="KW-0573">Peptidoglycan synthesis</keyword>
<dbReference type="AlphaFoldDB" id="A0A1I4XGX0"/>
<evidence type="ECO:0000256" key="5">
    <source>
        <dbReference type="ARBA" id="ARBA00022475"/>
    </source>
</evidence>
<keyword evidence="23" id="KW-1185">Reference proteome</keyword>
<dbReference type="Gene3D" id="1.10.3810.10">
    <property type="entry name" value="Biosynthetic peptidoglycan transglycosylase-like"/>
    <property type="match status" value="1"/>
</dbReference>
<dbReference type="InterPro" id="IPR001460">
    <property type="entry name" value="PCN-bd_Tpept"/>
</dbReference>
<evidence type="ECO:0000256" key="12">
    <source>
        <dbReference type="ARBA" id="ARBA00022984"/>
    </source>
</evidence>
<evidence type="ECO:0000256" key="2">
    <source>
        <dbReference type="ARBA" id="ARBA00004752"/>
    </source>
</evidence>
<dbReference type="STRING" id="684065.SAMN05421738_10923"/>
<protein>
    <submittedName>
        <fullName evidence="22">Penicillin-binding protein 1A</fullName>
    </submittedName>
</protein>
<evidence type="ECO:0000259" key="21">
    <source>
        <dbReference type="Pfam" id="PF00912"/>
    </source>
</evidence>
<dbReference type="Pfam" id="PF00912">
    <property type="entry name" value="Transgly"/>
    <property type="match status" value="1"/>
</dbReference>
<gene>
    <name evidence="22" type="ORF">SAMN05421738_10923</name>
</gene>
<keyword evidence="5" id="KW-1003">Cell membrane</keyword>
<dbReference type="GO" id="GO:0008658">
    <property type="term" value="F:penicillin binding"/>
    <property type="evidence" value="ECO:0007669"/>
    <property type="project" value="InterPro"/>
</dbReference>
<comment type="pathway">
    <text evidence="2">Cell wall biogenesis; peptidoglycan biosynthesis.</text>
</comment>
<dbReference type="EMBL" id="FOUZ01000009">
    <property type="protein sequence ID" value="SFN25144.1"/>
    <property type="molecule type" value="Genomic_DNA"/>
</dbReference>
<comment type="similarity">
    <text evidence="4">In the N-terminal section; belongs to the glycosyltransferase 51 family.</text>
</comment>
<keyword evidence="15" id="KW-0961">Cell wall biogenesis/degradation</keyword>
<dbReference type="InterPro" id="IPR023346">
    <property type="entry name" value="Lysozyme-like_dom_sf"/>
</dbReference>
<keyword evidence="19" id="KW-0812">Transmembrane</keyword>
<comment type="similarity">
    <text evidence="3">In the C-terminal section; belongs to the transpeptidase family.</text>
</comment>
<evidence type="ECO:0000256" key="17">
    <source>
        <dbReference type="ARBA" id="ARBA00049902"/>
    </source>
</evidence>
<dbReference type="GO" id="GO:0009002">
    <property type="term" value="F:serine-type D-Ala-D-Ala carboxypeptidase activity"/>
    <property type="evidence" value="ECO:0007669"/>
    <property type="project" value="UniProtKB-EC"/>
</dbReference>
<evidence type="ECO:0000256" key="15">
    <source>
        <dbReference type="ARBA" id="ARBA00023316"/>
    </source>
</evidence>
<comment type="subcellular location">
    <subcellularLocation>
        <location evidence="1">Cell membrane</location>
    </subcellularLocation>
</comment>
<keyword evidence="7" id="KW-0645">Protease</keyword>
<evidence type="ECO:0000256" key="9">
    <source>
        <dbReference type="ARBA" id="ARBA00022679"/>
    </source>
</evidence>
<dbReference type="GO" id="GO:0005886">
    <property type="term" value="C:plasma membrane"/>
    <property type="evidence" value="ECO:0007669"/>
    <property type="project" value="UniProtKB-SubCell"/>
</dbReference>
<dbReference type="PANTHER" id="PTHR32282:SF11">
    <property type="entry name" value="PENICILLIN-BINDING PROTEIN 1B"/>
    <property type="match status" value="1"/>
</dbReference>
<dbReference type="GO" id="GO:0009252">
    <property type="term" value="P:peptidoglycan biosynthetic process"/>
    <property type="evidence" value="ECO:0007669"/>
    <property type="project" value="UniProtKB-KW"/>
</dbReference>
<evidence type="ECO:0000256" key="18">
    <source>
        <dbReference type="SAM" id="MobiDB-lite"/>
    </source>
</evidence>
<evidence type="ECO:0000256" key="11">
    <source>
        <dbReference type="ARBA" id="ARBA00022960"/>
    </source>
</evidence>
<evidence type="ECO:0000313" key="23">
    <source>
        <dbReference type="Proteomes" id="UP000199149"/>
    </source>
</evidence>
<evidence type="ECO:0000256" key="3">
    <source>
        <dbReference type="ARBA" id="ARBA00007090"/>
    </source>
</evidence>
<dbReference type="InterPro" id="IPR012338">
    <property type="entry name" value="Beta-lactam/transpept-like"/>
</dbReference>
<dbReference type="Proteomes" id="UP000199149">
    <property type="component" value="Unassembled WGS sequence"/>
</dbReference>
<keyword evidence="8" id="KW-0328">Glycosyltransferase</keyword>
<evidence type="ECO:0000256" key="4">
    <source>
        <dbReference type="ARBA" id="ARBA00007739"/>
    </source>
</evidence>
<name>A0A1I4XGX0_9FLAO</name>
<dbReference type="GO" id="GO:0008955">
    <property type="term" value="F:peptidoglycan glycosyltransferase activity"/>
    <property type="evidence" value="ECO:0007669"/>
    <property type="project" value="UniProtKB-EC"/>
</dbReference>
<keyword evidence="11" id="KW-0133">Cell shape</keyword>
<reference evidence="23" key="1">
    <citation type="submission" date="2016-10" db="EMBL/GenBank/DDBJ databases">
        <authorList>
            <person name="Varghese N."/>
            <person name="Submissions S."/>
        </authorList>
    </citation>
    <scope>NUCLEOTIDE SEQUENCE [LARGE SCALE GENOMIC DNA]</scope>
    <source>
        <strain evidence="23">XJ109</strain>
    </source>
</reference>
<dbReference type="Pfam" id="PF00905">
    <property type="entry name" value="Transpeptidase"/>
    <property type="match status" value="1"/>
</dbReference>
<feature type="domain" description="Penicillin-binding protein transpeptidase" evidence="20">
    <location>
        <begin position="443"/>
        <end position="673"/>
    </location>
</feature>
<evidence type="ECO:0000256" key="16">
    <source>
        <dbReference type="ARBA" id="ARBA00034000"/>
    </source>
</evidence>
<comment type="catalytic activity">
    <reaction evidence="17">
        <text>[GlcNAc-(1-&gt;4)-Mur2Ac(oyl-L-Ala-gamma-D-Glu-L-Lys-D-Ala-D-Ala)](n)-di-trans,octa-cis-undecaprenyl diphosphate + beta-D-GlcNAc-(1-&gt;4)-Mur2Ac(oyl-L-Ala-gamma-D-Glu-L-Lys-D-Ala-D-Ala)-di-trans,octa-cis-undecaprenyl diphosphate = [GlcNAc-(1-&gt;4)-Mur2Ac(oyl-L-Ala-gamma-D-Glu-L-Lys-D-Ala-D-Ala)](n+1)-di-trans,octa-cis-undecaprenyl diphosphate + di-trans,octa-cis-undecaprenyl diphosphate + H(+)</text>
        <dbReference type="Rhea" id="RHEA:23708"/>
        <dbReference type="Rhea" id="RHEA-COMP:9602"/>
        <dbReference type="Rhea" id="RHEA-COMP:9603"/>
        <dbReference type="ChEBI" id="CHEBI:15378"/>
        <dbReference type="ChEBI" id="CHEBI:58405"/>
        <dbReference type="ChEBI" id="CHEBI:60033"/>
        <dbReference type="ChEBI" id="CHEBI:78435"/>
        <dbReference type="EC" id="2.4.99.28"/>
    </reaction>
</comment>
<dbReference type="Gene3D" id="3.40.710.10">
    <property type="entry name" value="DD-peptidase/beta-lactamase superfamily"/>
    <property type="match status" value="2"/>
</dbReference>
<comment type="catalytic activity">
    <reaction evidence="16">
        <text>Preferential cleavage: (Ac)2-L-Lys-D-Ala-|-D-Ala. Also transpeptidation of peptidyl-alanyl moieties that are N-acyl substituents of D-alanine.</text>
        <dbReference type="EC" id="3.4.16.4"/>
    </reaction>
</comment>
<feature type="transmembrane region" description="Helical" evidence="19">
    <location>
        <begin position="28"/>
        <end position="50"/>
    </location>
</feature>
<dbReference type="RefSeq" id="WP_092908451.1">
    <property type="nucleotide sequence ID" value="NZ_FOUZ01000009.1"/>
</dbReference>
<evidence type="ECO:0000256" key="1">
    <source>
        <dbReference type="ARBA" id="ARBA00004236"/>
    </source>
</evidence>
<dbReference type="GO" id="GO:0071555">
    <property type="term" value="P:cell wall organization"/>
    <property type="evidence" value="ECO:0007669"/>
    <property type="project" value="UniProtKB-KW"/>
</dbReference>
<proteinExistence type="inferred from homology"/>
<keyword evidence="13 19" id="KW-0472">Membrane</keyword>
<dbReference type="InterPro" id="IPR050396">
    <property type="entry name" value="Glycosyltr_51/Transpeptidase"/>
</dbReference>
<accession>A0A1I4XGX0</accession>
<evidence type="ECO:0000256" key="10">
    <source>
        <dbReference type="ARBA" id="ARBA00022801"/>
    </source>
</evidence>
<dbReference type="GO" id="GO:0008360">
    <property type="term" value="P:regulation of cell shape"/>
    <property type="evidence" value="ECO:0007669"/>
    <property type="project" value="UniProtKB-KW"/>
</dbReference>
<keyword evidence="10" id="KW-0378">Hydrolase</keyword>
<keyword evidence="9" id="KW-0808">Transferase</keyword>
<dbReference type="OrthoDB" id="9766909at2"/>
<dbReference type="SUPFAM" id="SSF56601">
    <property type="entry name" value="beta-lactamase/transpeptidase-like"/>
    <property type="match status" value="1"/>
</dbReference>
<feature type="domain" description="Glycosyl transferase family 51" evidence="21">
    <location>
        <begin position="80"/>
        <end position="255"/>
    </location>
</feature>
<dbReference type="GO" id="GO:0006508">
    <property type="term" value="P:proteolysis"/>
    <property type="evidence" value="ECO:0007669"/>
    <property type="project" value="UniProtKB-KW"/>
</dbReference>
<evidence type="ECO:0000256" key="8">
    <source>
        <dbReference type="ARBA" id="ARBA00022676"/>
    </source>
</evidence>
<evidence type="ECO:0000256" key="14">
    <source>
        <dbReference type="ARBA" id="ARBA00023268"/>
    </source>
</evidence>
<evidence type="ECO:0000256" key="7">
    <source>
        <dbReference type="ARBA" id="ARBA00022670"/>
    </source>
</evidence>
<dbReference type="InterPro" id="IPR001264">
    <property type="entry name" value="Glyco_trans_51"/>
</dbReference>
<dbReference type="PANTHER" id="PTHR32282">
    <property type="entry name" value="BINDING PROTEIN TRANSPEPTIDASE, PUTATIVE-RELATED"/>
    <property type="match status" value="1"/>
</dbReference>
<keyword evidence="19" id="KW-1133">Transmembrane helix</keyword>
<feature type="region of interest" description="Disordered" evidence="18">
    <location>
        <begin position="754"/>
        <end position="779"/>
    </location>
</feature>
<keyword evidence="6" id="KW-0121">Carboxypeptidase</keyword>
<dbReference type="GO" id="GO:0030288">
    <property type="term" value="C:outer membrane-bounded periplasmic space"/>
    <property type="evidence" value="ECO:0007669"/>
    <property type="project" value="TreeGrafter"/>
</dbReference>
<sequence length="779" mass="87432">MKNNNTPKTSTVSKAKKKFGGYSFTKKIIVTIWVLFFGAVLGVFGIFWAASNGWLGEIPNVRDLENPDIYVSSEIISSDGVLLDRFEAERRTPVDYKELPPHLVDALLAKEDVRFFEHSGVDIKAAFRAISSAGESGGGSTITQQLAKQLYTKDPASNKITRVLQKLKEWVTSVQLEKLYTKEEIIAMYFNKFDFIYGAKGIESASKVYFNKSTKDLTLDEAATLVSMFQNPVAFNPVKHPEVSKEKRNLVLDQMMKYNKISQAEGEEAKAAPLVTDKQDIMKHDDSHSAYFKTALRKEISDWMVEYEKETGKSYNLEKDGLKIYVTLDSRMQAIAEEAVQKQLKVLQDQFFGEQRGRSLAPFYNVTSDKRQRIFKQAMQRTDLFKKMKAEGKSDAEIETVFTTPRDSVQFFTWNGIQYKKGKTLMDSIEYHKHILQAGLMSMDPTDGTIKAWVGGIDWNYFKFDHVKQARRQVGSTFKPFVYATAINQLGLTPCHTVSNERIPGKWSPRNANGRYGGSQDLRTALAYSTNVVAARLIMQTGVEPVIQMARDLGVESPIIKDPTIALGSADLSLYEMVGAMSAFANGGIYIKPQLILRIEDKQGKVIRDYTPKTREVVNEYVAYTMIDLMKGVVDRGSGARLRNRYNITAEVAGKTGTTNENSDGWFMGLTPNLVTGVWVGAEDRFAHFESTATGQGANTALPVWAYYMQGVYKEGGKFGVTASDKFEKPKDIEKRWDCSNTYGFHQYDEIYDPGPIIEGSGGESVGENYEVPDPEEGQ</sequence>
<evidence type="ECO:0000313" key="22">
    <source>
        <dbReference type="EMBL" id="SFN25144.1"/>
    </source>
</evidence>
<dbReference type="InterPro" id="IPR036950">
    <property type="entry name" value="PBP_transglycosylase"/>
</dbReference>
<evidence type="ECO:0000259" key="20">
    <source>
        <dbReference type="Pfam" id="PF00905"/>
    </source>
</evidence>
<dbReference type="SUPFAM" id="SSF53955">
    <property type="entry name" value="Lysozyme-like"/>
    <property type="match status" value="1"/>
</dbReference>
<organism evidence="22 23">
    <name type="scientific">Algoriella xinjiangensis</name>
    <dbReference type="NCBI Taxonomy" id="684065"/>
    <lineage>
        <taxon>Bacteria</taxon>
        <taxon>Pseudomonadati</taxon>
        <taxon>Bacteroidota</taxon>
        <taxon>Flavobacteriia</taxon>
        <taxon>Flavobacteriales</taxon>
        <taxon>Weeksellaceae</taxon>
        <taxon>Algoriella</taxon>
    </lineage>
</organism>